<dbReference type="PATRIC" id="fig|33995.3.peg.2950"/>
<organism evidence="1 2">
    <name type="scientific">Komagataeibacter europaeus</name>
    <name type="common">Gluconacetobacter europaeus</name>
    <dbReference type="NCBI Taxonomy" id="33995"/>
    <lineage>
        <taxon>Bacteria</taxon>
        <taxon>Pseudomonadati</taxon>
        <taxon>Pseudomonadota</taxon>
        <taxon>Alphaproteobacteria</taxon>
        <taxon>Acetobacterales</taxon>
        <taxon>Acetobacteraceae</taxon>
        <taxon>Komagataeibacter</taxon>
    </lineage>
</organism>
<dbReference type="RefSeq" id="WP_019091325.1">
    <property type="nucleotide sequence ID" value="NZ_LHUQ01000019.1"/>
</dbReference>
<evidence type="ECO:0000313" key="1">
    <source>
        <dbReference type="EMBL" id="KON63850.1"/>
    </source>
</evidence>
<name>A0A0M0EF31_KOMEU</name>
<dbReference type="EMBL" id="LHUQ01000019">
    <property type="protein sequence ID" value="KON63850.1"/>
    <property type="molecule type" value="Genomic_DNA"/>
</dbReference>
<comment type="caution">
    <text evidence="1">The sequence shown here is derived from an EMBL/GenBank/DDBJ whole genome shotgun (WGS) entry which is preliminary data.</text>
</comment>
<protein>
    <submittedName>
        <fullName evidence="1">Uncharacterized protein</fullName>
    </submittedName>
</protein>
<keyword evidence="2" id="KW-1185">Reference proteome</keyword>
<gene>
    <name evidence="1" type="ORF">KOEU_26590</name>
</gene>
<dbReference type="STRING" id="33995.KOEU_26590"/>
<sequence>MPSHVCACGGAIMLQARCPVWKSYMIMTGNLSSPMGLDQTLCIAQFIKNLSAKDIYIFSFDVYFYLGSRNKDQNNYSTNDVFITFSLWFDLPINRRR</sequence>
<dbReference type="AlphaFoldDB" id="A0A0M0EF31"/>
<proteinExistence type="predicted"/>
<dbReference type="Proteomes" id="UP000037566">
    <property type="component" value="Unassembled WGS sequence"/>
</dbReference>
<evidence type="ECO:0000313" key="2">
    <source>
        <dbReference type="Proteomes" id="UP000037566"/>
    </source>
</evidence>
<reference evidence="1" key="1">
    <citation type="submission" date="2015-08" db="EMBL/GenBank/DDBJ databases">
        <title>Draft genome sequence of Komagataeibacter europaeus CECT 8546 a cellulose producer strain from vinegar produced by the traditional method.</title>
        <authorList>
            <person name="Poehlein A."/>
            <person name="Valera M.J."/>
            <person name="Haack F.S."/>
            <person name="Mas A."/>
            <person name="Daniel R."/>
            <person name="Streit W.R."/>
            <person name="Mateo E."/>
        </authorList>
    </citation>
    <scope>NUCLEOTIDE SEQUENCE [LARGE SCALE GENOMIC DNA]</scope>
    <source>
        <strain evidence="1">CECT 8546</strain>
    </source>
</reference>
<accession>A0A0M0EF31</accession>